<name>A0AAP0S1C2_LIQFO</name>
<protein>
    <submittedName>
        <fullName evidence="1">Uncharacterized protein</fullName>
    </submittedName>
</protein>
<keyword evidence="2" id="KW-1185">Reference proteome</keyword>
<proteinExistence type="predicted"/>
<dbReference type="Proteomes" id="UP001415857">
    <property type="component" value="Unassembled WGS sequence"/>
</dbReference>
<evidence type="ECO:0000313" key="2">
    <source>
        <dbReference type="Proteomes" id="UP001415857"/>
    </source>
</evidence>
<reference evidence="1 2" key="1">
    <citation type="journal article" date="2024" name="Plant J.">
        <title>Genome sequences and population genomics reveal climatic adaptation and genomic divergence between two closely related sweetgum species.</title>
        <authorList>
            <person name="Xu W.Q."/>
            <person name="Ren C.Q."/>
            <person name="Zhang X.Y."/>
            <person name="Comes H.P."/>
            <person name="Liu X.H."/>
            <person name="Li Y.G."/>
            <person name="Kettle C.J."/>
            <person name="Jalonen R."/>
            <person name="Gaisberger H."/>
            <person name="Ma Y.Z."/>
            <person name="Qiu Y.X."/>
        </authorList>
    </citation>
    <scope>NUCLEOTIDE SEQUENCE [LARGE SCALE GENOMIC DNA]</scope>
    <source>
        <strain evidence="1">Hangzhou</strain>
    </source>
</reference>
<organism evidence="1 2">
    <name type="scientific">Liquidambar formosana</name>
    <name type="common">Formosan gum</name>
    <dbReference type="NCBI Taxonomy" id="63359"/>
    <lineage>
        <taxon>Eukaryota</taxon>
        <taxon>Viridiplantae</taxon>
        <taxon>Streptophyta</taxon>
        <taxon>Embryophyta</taxon>
        <taxon>Tracheophyta</taxon>
        <taxon>Spermatophyta</taxon>
        <taxon>Magnoliopsida</taxon>
        <taxon>eudicotyledons</taxon>
        <taxon>Gunneridae</taxon>
        <taxon>Pentapetalae</taxon>
        <taxon>Saxifragales</taxon>
        <taxon>Altingiaceae</taxon>
        <taxon>Liquidambar</taxon>
    </lineage>
</organism>
<dbReference type="AlphaFoldDB" id="A0AAP0S1C2"/>
<gene>
    <name evidence="1" type="ORF">L1049_017521</name>
</gene>
<evidence type="ECO:0000313" key="1">
    <source>
        <dbReference type="EMBL" id="KAK9289050.1"/>
    </source>
</evidence>
<sequence length="136" mass="15236">MGLSILQVPRSRIYLMPSLQSTSLGSFWLRNFYALRNALASGSTSKLLGASSSESSRRGANRTWILRLITTATEQRTIDTEISQNRKLEHELLDGKLTERRSKSVLNCFKSIQLCDPSPKDSGEPRHKASCKSVCY</sequence>
<dbReference type="EMBL" id="JBBPBK010000003">
    <property type="protein sequence ID" value="KAK9289050.1"/>
    <property type="molecule type" value="Genomic_DNA"/>
</dbReference>
<accession>A0AAP0S1C2</accession>
<comment type="caution">
    <text evidence="1">The sequence shown here is derived from an EMBL/GenBank/DDBJ whole genome shotgun (WGS) entry which is preliminary data.</text>
</comment>